<keyword evidence="4 9" id="KW-0671">Queuosine biosynthesis</keyword>
<evidence type="ECO:0000256" key="7">
    <source>
        <dbReference type="ARBA" id="ARBA00023014"/>
    </source>
</evidence>
<evidence type="ECO:0000256" key="5">
    <source>
        <dbReference type="ARBA" id="ARBA00022842"/>
    </source>
</evidence>
<dbReference type="SUPFAM" id="SSF102114">
    <property type="entry name" value="Radical SAM enzymes"/>
    <property type="match status" value="1"/>
</dbReference>
<feature type="binding site" evidence="9">
    <location>
        <begin position="175"/>
        <end position="178"/>
    </location>
    <ligand>
        <name>S-adenosyl-L-methionine</name>
        <dbReference type="ChEBI" id="CHEBI:59789"/>
    </ligand>
</feature>
<dbReference type="Gene3D" id="3.20.20.70">
    <property type="entry name" value="Aldolase class I"/>
    <property type="match status" value="1"/>
</dbReference>
<keyword evidence="6 9" id="KW-0408">Iron</keyword>
<dbReference type="SFLD" id="SFLDS00029">
    <property type="entry name" value="Radical_SAM"/>
    <property type="match status" value="1"/>
</dbReference>
<keyword evidence="8 9" id="KW-0456">Lyase</keyword>
<proteinExistence type="inferred from homology"/>
<feature type="binding site" evidence="9">
    <location>
        <begin position="12"/>
        <end position="14"/>
    </location>
    <ligand>
        <name>substrate</name>
    </ligand>
</feature>
<dbReference type="HOGENOM" id="CLU_066739_0_1_7"/>
<dbReference type="NCBIfam" id="TIGR04508">
    <property type="entry name" value="queE_Cx14CxxC"/>
    <property type="match status" value="1"/>
</dbReference>
<feature type="binding site" evidence="9">
    <location>
        <position position="31"/>
    </location>
    <ligand>
        <name>[4Fe-4S] cluster</name>
        <dbReference type="ChEBI" id="CHEBI:49883"/>
        <note>4Fe-4S-S-AdoMet</note>
    </ligand>
</feature>
<comment type="pathway">
    <text evidence="9">Purine metabolism; 7-cyano-7-deazaguanine biosynthesis.</text>
</comment>
<dbReference type="AlphaFoldDB" id="Q1MQ74"/>
<comment type="catalytic activity">
    <reaction evidence="9">
        <text>6-carboxy-5,6,7,8-tetrahydropterin + H(+) = 7-carboxy-7-carbaguanine + NH4(+)</text>
        <dbReference type="Rhea" id="RHEA:27974"/>
        <dbReference type="ChEBI" id="CHEBI:15378"/>
        <dbReference type="ChEBI" id="CHEBI:28938"/>
        <dbReference type="ChEBI" id="CHEBI:61032"/>
        <dbReference type="ChEBI" id="CHEBI:61036"/>
        <dbReference type="EC" id="4.3.99.3"/>
    </reaction>
</comment>
<accession>Q1MQ74</accession>
<feature type="binding site" evidence="9">
    <location>
        <position position="94"/>
    </location>
    <ligand>
        <name>S-adenosyl-L-methionine</name>
        <dbReference type="ChEBI" id="CHEBI:59789"/>
    </ligand>
</feature>
<evidence type="ECO:0000313" key="10">
    <source>
        <dbReference type="EMBL" id="CAJ54853.1"/>
    </source>
</evidence>
<dbReference type="EMBL" id="AM180252">
    <property type="protein sequence ID" value="CAJ54853.1"/>
    <property type="molecule type" value="Genomic_DNA"/>
</dbReference>
<dbReference type="InterPro" id="IPR007197">
    <property type="entry name" value="rSAM"/>
</dbReference>
<evidence type="ECO:0000313" key="11">
    <source>
        <dbReference type="Proteomes" id="UP000002430"/>
    </source>
</evidence>
<dbReference type="EC" id="4.3.99.3" evidence="9"/>
<feature type="binding site" evidence="9">
    <location>
        <position position="46"/>
    </location>
    <ligand>
        <name>[4Fe-4S] cluster</name>
        <dbReference type="ChEBI" id="CHEBI:49883"/>
        <note>4Fe-4S-S-AdoMet</note>
    </ligand>
</feature>
<sequence length="212" mass="24462">MSFYIKELFYTIQGEGVQTGRPAVFCRFSGCNLWSGKEKDRAIAKCQFCDTDFLNADFGILDSEEQLVANILQTFPQNNYTHPSYKPYVVFTGGEPSLQLNQVIINLLHKYHIEIAIETNGTIPLPKHIDWITVSPKEGNELVTTVGNELKLVWPQQNCDPEKYLTLEFDNFILQPKDDKNLSNNIQICIEYCMKHPYWKLGLQSHKWIGIR</sequence>
<dbReference type="GO" id="GO:1904047">
    <property type="term" value="F:S-adenosyl-L-methionine binding"/>
    <property type="evidence" value="ECO:0007669"/>
    <property type="project" value="UniProtKB-UniRule"/>
</dbReference>
<dbReference type="GO" id="GO:0008616">
    <property type="term" value="P:tRNA queuosine(34) biosynthetic process"/>
    <property type="evidence" value="ECO:0007669"/>
    <property type="project" value="UniProtKB-UniRule"/>
</dbReference>
<evidence type="ECO:0000256" key="9">
    <source>
        <dbReference type="HAMAP-Rule" id="MF_00917"/>
    </source>
</evidence>
<feature type="binding site" evidence="9">
    <location>
        <position position="27"/>
    </location>
    <ligand>
        <name>substrate</name>
    </ligand>
</feature>
<dbReference type="GO" id="GO:0000287">
    <property type="term" value="F:magnesium ion binding"/>
    <property type="evidence" value="ECO:0007669"/>
    <property type="project" value="UniProtKB-UniRule"/>
</dbReference>
<dbReference type="GO" id="GO:0016840">
    <property type="term" value="F:carbon-nitrogen lyase activity"/>
    <property type="evidence" value="ECO:0007669"/>
    <property type="project" value="UniProtKB-UniRule"/>
</dbReference>
<keyword evidence="5 9" id="KW-0460">Magnesium</keyword>
<evidence type="ECO:0000256" key="2">
    <source>
        <dbReference type="ARBA" id="ARBA00022691"/>
    </source>
</evidence>
<gene>
    <name evidence="9" type="primary">queE</name>
    <name evidence="10" type="ordered locus">LI0799</name>
</gene>
<evidence type="ECO:0000256" key="6">
    <source>
        <dbReference type="ARBA" id="ARBA00023004"/>
    </source>
</evidence>
<dbReference type="InterPro" id="IPR058240">
    <property type="entry name" value="rSAM_sf"/>
</dbReference>
<keyword evidence="7 9" id="KW-0411">Iron-sulfur</keyword>
<comment type="function">
    <text evidence="9">Catalyzes the complex heterocyclic radical-mediated conversion of 6-carboxy-5,6,7,8-tetrahydropterin (CPH4) to 7-carboxy-7-deazaguanine (CDG), a step common to the biosynthetic pathways of all 7-deazapurine-containing compounds.</text>
</comment>
<dbReference type="SFLD" id="SFLDF00376">
    <property type="entry name" value="7-carboxy-7-deazaguanine_synth"/>
    <property type="match status" value="1"/>
</dbReference>
<keyword evidence="2 9" id="KW-0949">S-adenosyl-L-methionine</keyword>
<evidence type="ECO:0000256" key="1">
    <source>
        <dbReference type="ARBA" id="ARBA00022485"/>
    </source>
</evidence>
<feature type="binding site" evidence="9">
    <location>
        <position position="51"/>
    </location>
    <ligand>
        <name>Mg(2+)</name>
        <dbReference type="ChEBI" id="CHEBI:18420"/>
    </ligand>
</feature>
<feature type="binding site" evidence="9">
    <location>
        <position position="49"/>
    </location>
    <ligand>
        <name>[4Fe-4S] cluster</name>
        <dbReference type="ChEBI" id="CHEBI:49883"/>
        <note>4Fe-4S-S-AdoMet</note>
    </ligand>
</feature>
<dbReference type="Proteomes" id="UP000002430">
    <property type="component" value="Chromosome"/>
</dbReference>
<evidence type="ECO:0000256" key="4">
    <source>
        <dbReference type="ARBA" id="ARBA00022785"/>
    </source>
</evidence>
<dbReference type="UniPathway" id="UPA00391"/>
<dbReference type="InterPro" id="IPR013785">
    <property type="entry name" value="Aldolase_TIM"/>
</dbReference>
<protein>
    <recommendedName>
        <fullName evidence="9">7-carboxy-7-deazaguanine synthase</fullName>
        <shortName evidence="9">CDG synthase</shortName>
        <ecNumber evidence="9">4.3.99.3</ecNumber>
    </recommendedName>
    <alternativeName>
        <fullName evidence="9">Queuosine biosynthesis protein QueE</fullName>
    </alternativeName>
</protein>
<comment type="similarity">
    <text evidence="9">Belongs to the radical SAM superfamily. 7-carboxy-7-deazaguanine synthase family.</text>
</comment>
<dbReference type="PANTHER" id="PTHR42836:SF1">
    <property type="entry name" value="7-CARBOXY-7-DEAZAGUANINE SYNTHASE"/>
    <property type="match status" value="1"/>
</dbReference>
<evidence type="ECO:0000256" key="3">
    <source>
        <dbReference type="ARBA" id="ARBA00022723"/>
    </source>
</evidence>
<dbReference type="GO" id="GO:0051539">
    <property type="term" value="F:4 iron, 4 sulfur cluster binding"/>
    <property type="evidence" value="ECO:0007669"/>
    <property type="project" value="UniProtKB-UniRule"/>
</dbReference>
<feature type="binding site" evidence="9">
    <location>
        <position position="92"/>
    </location>
    <ligand>
        <name>substrate</name>
    </ligand>
</feature>
<comment type="cofactor">
    <cofactor evidence="9">
        <name>[4Fe-4S] cluster</name>
        <dbReference type="ChEBI" id="CHEBI:49883"/>
    </cofactor>
    <text evidence="9">Binds 1 [4Fe-4S] cluster. The cluster is coordinated with 3 cysteines and an exchangeable S-adenosyl-L-methionine.</text>
</comment>
<comment type="cofactor">
    <cofactor evidence="9">
        <name>Mg(2+)</name>
        <dbReference type="ChEBI" id="CHEBI:18420"/>
    </cofactor>
</comment>
<dbReference type="PANTHER" id="PTHR42836">
    <property type="entry name" value="7-CARBOXY-7-DEAZAGUANINE SYNTHASE"/>
    <property type="match status" value="1"/>
</dbReference>
<comment type="cofactor">
    <cofactor evidence="9">
        <name>S-adenosyl-L-methionine</name>
        <dbReference type="ChEBI" id="CHEBI:59789"/>
    </cofactor>
    <text evidence="9">Binds 1 S-adenosyl-L-methionine per subunit.</text>
</comment>
<feature type="binding site" evidence="9">
    <location>
        <begin position="135"/>
        <end position="137"/>
    </location>
    <ligand>
        <name>S-adenosyl-L-methionine</name>
        <dbReference type="ChEBI" id="CHEBI:59789"/>
    </ligand>
</feature>
<comment type="caution">
    <text evidence="9">Lacks conserved residue(s) required for the propagation of feature annotation.</text>
</comment>
<organism evidence="10 11">
    <name type="scientific">Lawsonia intracellularis (strain PHE/MN1-00)</name>
    <dbReference type="NCBI Taxonomy" id="363253"/>
    <lineage>
        <taxon>Bacteria</taxon>
        <taxon>Pseudomonadati</taxon>
        <taxon>Thermodesulfobacteriota</taxon>
        <taxon>Desulfovibrionia</taxon>
        <taxon>Desulfovibrionales</taxon>
        <taxon>Desulfovibrionaceae</taxon>
        <taxon>Lawsonia</taxon>
    </lineage>
</organism>
<dbReference type="InterPro" id="IPR030977">
    <property type="entry name" value="QueE_Cx14CxxC"/>
</dbReference>
<dbReference type="OrthoDB" id="9792276at2"/>
<keyword evidence="1 9" id="KW-0004">4Fe-4S</keyword>
<dbReference type="STRING" id="363253.LI0799"/>
<name>Q1MQ74_LAWIP</name>
<keyword evidence="3 9" id="KW-0479">Metal-binding</keyword>
<keyword evidence="11" id="KW-1185">Reference proteome</keyword>
<evidence type="ECO:0000256" key="8">
    <source>
        <dbReference type="ARBA" id="ARBA00023239"/>
    </source>
</evidence>
<dbReference type="eggNOG" id="COG0602">
    <property type="taxonomic scope" value="Bacteria"/>
</dbReference>
<dbReference type="RefSeq" id="WP_011526882.1">
    <property type="nucleotide sequence ID" value="NC_008011.1"/>
</dbReference>
<reference evidence="10 11" key="1">
    <citation type="submission" date="2005-11" db="EMBL/GenBank/DDBJ databases">
        <title>The complete genome sequence of Lawsonia intracellularis: the causative agent of proliferative enteropathy.</title>
        <authorList>
            <person name="Kaur K."/>
            <person name="Zhang Q."/>
            <person name="Beckler D."/>
            <person name="Munir S."/>
            <person name="Li L."/>
            <person name="Kinsley K."/>
            <person name="Herron L."/>
            <person name="Peterson A."/>
            <person name="May B."/>
            <person name="Singh S."/>
            <person name="Gebhart C."/>
            <person name="Kapur V."/>
        </authorList>
    </citation>
    <scope>NUCLEOTIDE SEQUENCE [LARGE SCALE GENOMIC DNA]</scope>
    <source>
        <strain evidence="10 11">PHE/MN1-00</strain>
    </source>
</reference>
<dbReference type="InterPro" id="IPR024924">
    <property type="entry name" value="7-CO-7-deazaguanine_synth-like"/>
</dbReference>
<dbReference type="KEGG" id="lip:LI0799"/>
<comment type="subunit">
    <text evidence="9">Homodimer.</text>
</comment>
<dbReference type="HAMAP" id="MF_00917">
    <property type="entry name" value="QueE"/>
    <property type="match status" value="1"/>
</dbReference>
<feature type="binding site" evidence="9">
    <location>
        <begin position="48"/>
        <end position="50"/>
    </location>
    <ligand>
        <name>S-adenosyl-L-methionine</name>
        <dbReference type="ChEBI" id="CHEBI:59789"/>
    </ligand>
</feature>